<feature type="compositionally biased region" description="Polar residues" evidence="1">
    <location>
        <begin position="45"/>
        <end position="54"/>
    </location>
</feature>
<proteinExistence type="predicted"/>
<keyword evidence="3" id="KW-1185">Reference proteome</keyword>
<feature type="region of interest" description="Disordered" evidence="1">
    <location>
        <begin position="40"/>
        <end position="88"/>
    </location>
</feature>
<evidence type="ECO:0000313" key="2">
    <source>
        <dbReference type="EMBL" id="RIB05586.1"/>
    </source>
</evidence>
<gene>
    <name evidence="2" type="ORF">C2G38_2280194</name>
</gene>
<organism evidence="2 3">
    <name type="scientific">Gigaspora rosea</name>
    <dbReference type="NCBI Taxonomy" id="44941"/>
    <lineage>
        <taxon>Eukaryota</taxon>
        <taxon>Fungi</taxon>
        <taxon>Fungi incertae sedis</taxon>
        <taxon>Mucoromycota</taxon>
        <taxon>Glomeromycotina</taxon>
        <taxon>Glomeromycetes</taxon>
        <taxon>Diversisporales</taxon>
        <taxon>Gigasporaceae</taxon>
        <taxon>Gigaspora</taxon>
    </lineage>
</organism>
<dbReference type="OrthoDB" id="2442646at2759"/>
<comment type="caution">
    <text evidence="2">The sequence shown here is derived from an EMBL/GenBank/DDBJ whole genome shotgun (WGS) entry which is preliminary data.</text>
</comment>
<dbReference type="EMBL" id="QKWP01001957">
    <property type="protein sequence ID" value="RIB05586.1"/>
    <property type="molecule type" value="Genomic_DNA"/>
</dbReference>
<sequence length="192" mass="21542">MSSVIYPTSQPVIPMPSGNNSLNQIMTLLQEIVSVVKNSNNNNNYTHARSWTDGNRQEKNRQPKKGKEKAEGKKRATRKKPTKPAEPPVMTKIQPYLIMTDLQNKKADITYAQLFQAVPNIRKEALKILRLGRTTRTRVAEVCLNKNEETYKISLYCEAQVKGKPIILILDSGSLDCVVSAVFLKEAGISID</sequence>
<accession>A0A397UEP5</accession>
<evidence type="ECO:0000256" key="1">
    <source>
        <dbReference type="SAM" id="MobiDB-lite"/>
    </source>
</evidence>
<dbReference type="AlphaFoldDB" id="A0A397UEP5"/>
<dbReference type="Proteomes" id="UP000266673">
    <property type="component" value="Unassembled WGS sequence"/>
</dbReference>
<evidence type="ECO:0000313" key="3">
    <source>
        <dbReference type="Proteomes" id="UP000266673"/>
    </source>
</evidence>
<reference evidence="2 3" key="1">
    <citation type="submission" date="2018-06" db="EMBL/GenBank/DDBJ databases">
        <title>Comparative genomics reveals the genomic features of Rhizophagus irregularis, R. cerebriforme, R. diaphanum and Gigaspora rosea, and their symbiotic lifestyle signature.</title>
        <authorList>
            <person name="Morin E."/>
            <person name="San Clemente H."/>
            <person name="Chen E.C.H."/>
            <person name="De La Providencia I."/>
            <person name="Hainaut M."/>
            <person name="Kuo A."/>
            <person name="Kohler A."/>
            <person name="Murat C."/>
            <person name="Tang N."/>
            <person name="Roy S."/>
            <person name="Loubradou J."/>
            <person name="Henrissat B."/>
            <person name="Grigoriev I.V."/>
            <person name="Corradi N."/>
            <person name="Roux C."/>
            <person name="Martin F.M."/>
        </authorList>
    </citation>
    <scope>NUCLEOTIDE SEQUENCE [LARGE SCALE GENOMIC DNA]</scope>
    <source>
        <strain evidence="2 3">DAOM 194757</strain>
    </source>
</reference>
<protein>
    <submittedName>
        <fullName evidence="2">Uncharacterized protein</fullName>
    </submittedName>
</protein>
<dbReference type="STRING" id="44941.A0A397UEP5"/>
<name>A0A397UEP5_9GLOM</name>